<evidence type="ECO:0000313" key="1">
    <source>
        <dbReference type="EMBL" id="SHJ50536.1"/>
    </source>
</evidence>
<dbReference type="AlphaFoldDB" id="A0A8G2FBZ3"/>
<gene>
    <name evidence="1" type="ORF">SAMN05660830_02619</name>
</gene>
<dbReference type="EMBL" id="FQZR01000006">
    <property type="protein sequence ID" value="SHJ50536.1"/>
    <property type="molecule type" value="Genomic_DNA"/>
</dbReference>
<dbReference type="Proteomes" id="UP000184001">
    <property type="component" value="Unassembled WGS sequence"/>
</dbReference>
<organism evidence="1 2">
    <name type="scientific">Halodesulfovibrio aestuarii</name>
    <dbReference type="NCBI Taxonomy" id="126333"/>
    <lineage>
        <taxon>Bacteria</taxon>
        <taxon>Pseudomonadati</taxon>
        <taxon>Thermodesulfobacteriota</taxon>
        <taxon>Desulfovibrionia</taxon>
        <taxon>Desulfovibrionales</taxon>
        <taxon>Desulfovibrionaceae</taxon>
        <taxon>Halodesulfovibrio</taxon>
    </lineage>
</organism>
<reference evidence="1 2" key="1">
    <citation type="submission" date="2016-11" db="EMBL/GenBank/DDBJ databases">
        <authorList>
            <person name="Varghese N."/>
            <person name="Submissions S."/>
        </authorList>
    </citation>
    <scope>NUCLEOTIDE SEQUENCE [LARGE SCALE GENOMIC DNA]</scope>
    <source>
        <strain evidence="1 2">DSM 17919</strain>
    </source>
</reference>
<name>A0A8G2FBZ3_9BACT</name>
<dbReference type="RefSeq" id="WP_019999851.1">
    <property type="nucleotide sequence ID" value="NZ_CP192219.1"/>
</dbReference>
<proteinExistence type="predicted"/>
<protein>
    <submittedName>
        <fullName evidence="1">Uncharacterized protein</fullName>
    </submittedName>
</protein>
<evidence type="ECO:0000313" key="2">
    <source>
        <dbReference type="Proteomes" id="UP000184001"/>
    </source>
</evidence>
<comment type="caution">
    <text evidence="1">The sequence shown here is derived from an EMBL/GenBank/DDBJ whole genome shotgun (WGS) entry which is preliminary data.</text>
</comment>
<sequence length="156" mass="17812">MIVRKGGIEDAIALQGRLRKQDYDEVWAAYGHNPDEVLVACAQYSTMLWCAEIHDVVAAVIGVAPSIKSDCEGQPWMLGTDDICSDTKAFLRWPLELLPLMHRVYPVLRNMVDARNKNSIQWLRRMGFTLAQDTVPYGPFGIPFYEFYKEDLVCVR</sequence>
<accession>A0A8G2FBZ3</accession>